<dbReference type="EMBL" id="QGDJ01000029">
    <property type="protein sequence ID" value="PWJ09782.1"/>
    <property type="molecule type" value="Genomic_DNA"/>
</dbReference>
<dbReference type="Pfam" id="PF08548">
    <property type="entry name" value="Peptidase_M10_C"/>
    <property type="match status" value="1"/>
</dbReference>
<keyword evidence="12" id="KW-1185">Reference proteome</keyword>
<dbReference type="InterPro" id="IPR010221">
    <property type="entry name" value="VCBS_dom"/>
</dbReference>
<keyword evidence="6" id="KW-0378">Hydrolase</keyword>
<evidence type="ECO:0000256" key="7">
    <source>
        <dbReference type="ARBA" id="ARBA00022833"/>
    </source>
</evidence>
<evidence type="ECO:0000256" key="1">
    <source>
        <dbReference type="ARBA" id="ARBA00004613"/>
    </source>
</evidence>
<keyword evidence="5" id="KW-0677">Repeat</keyword>
<evidence type="ECO:0000256" key="8">
    <source>
        <dbReference type="SAM" id="MobiDB-lite"/>
    </source>
</evidence>
<dbReference type="Proteomes" id="UP000251571">
    <property type="component" value="Unassembled WGS sequence"/>
</dbReference>
<gene>
    <name evidence="10" type="ORF">BCF38_1291</name>
    <name evidence="11" type="ORF">SAMN05421539_1291</name>
</gene>
<evidence type="ECO:0000256" key="5">
    <source>
        <dbReference type="ARBA" id="ARBA00022737"/>
    </source>
</evidence>
<feature type="region of interest" description="Disordered" evidence="8">
    <location>
        <begin position="29"/>
        <end position="53"/>
    </location>
</feature>
<dbReference type="InterPro" id="IPR011049">
    <property type="entry name" value="Serralysin-like_metalloprot_C"/>
</dbReference>
<dbReference type="GO" id="GO:0004222">
    <property type="term" value="F:metalloendopeptidase activity"/>
    <property type="evidence" value="ECO:0007669"/>
    <property type="project" value="InterPro"/>
</dbReference>
<evidence type="ECO:0000313" key="13">
    <source>
        <dbReference type="Proteomes" id="UP000251571"/>
    </source>
</evidence>
<keyword evidence="7" id="KW-0862">Zinc</keyword>
<dbReference type="SUPFAM" id="SSF51120">
    <property type="entry name" value="beta-Roll"/>
    <property type="match status" value="1"/>
</dbReference>
<dbReference type="Gene3D" id="3.40.390.10">
    <property type="entry name" value="Collagenase (Catalytic Domain)"/>
    <property type="match status" value="1"/>
</dbReference>
<dbReference type="GO" id="GO:0031012">
    <property type="term" value="C:extracellular matrix"/>
    <property type="evidence" value="ECO:0007669"/>
    <property type="project" value="InterPro"/>
</dbReference>
<evidence type="ECO:0000256" key="6">
    <source>
        <dbReference type="ARBA" id="ARBA00022801"/>
    </source>
</evidence>
<dbReference type="SUPFAM" id="SSF55486">
    <property type="entry name" value="Metalloproteases ('zincins'), catalytic domain"/>
    <property type="match status" value="1"/>
</dbReference>
<dbReference type="Proteomes" id="UP000245839">
    <property type="component" value="Unassembled WGS sequence"/>
</dbReference>
<dbReference type="PRINTS" id="PR00313">
    <property type="entry name" value="CABNDNGRPT"/>
</dbReference>
<evidence type="ECO:0000313" key="11">
    <source>
        <dbReference type="EMBL" id="SSA51936.1"/>
    </source>
</evidence>
<reference evidence="11 13" key="1">
    <citation type="submission" date="2016-10" db="EMBL/GenBank/DDBJ databases">
        <authorList>
            <person name="Cai Z."/>
        </authorList>
    </citation>
    <scope>NUCLEOTIDE SEQUENCE [LARGE SCALE GENOMIC DNA]</scope>
    <source>
        <strain evidence="11 13">DSM 25227</strain>
    </source>
</reference>
<dbReference type="SMART" id="SM00235">
    <property type="entry name" value="ZnMc"/>
    <property type="match status" value="1"/>
</dbReference>
<feature type="domain" description="Peptidase metallopeptidase" evidence="9">
    <location>
        <begin position="162"/>
        <end position="316"/>
    </location>
</feature>
<dbReference type="AlphaFoldDB" id="A0A2Y9B5T2"/>
<dbReference type="InterPro" id="IPR006026">
    <property type="entry name" value="Peptidase_Metallo"/>
</dbReference>
<evidence type="ECO:0000256" key="3">
    <source>
        <dbReference type="ARBA" id="ARBA00022670"/>
    </source>
</evidence>
<dbReference type="EMBL" id="UETC01000029">
    <property type="protein sequence ID" value="SSA51936.1"/>
    <property type="molecule type" value="Genomic_DNA"/>
</dbReference>
<evidence type="ECO:0000256" key="4">
    <source>
        <dbReference type="ARBA" id="ARBA00022723"/>
    </source>
</evidence>
<name>A0A2Y9B5T2_9RHOB</name>
<comment type="subcellular location">
    <subcellularLocation>
        <location evidence="1">Secreted</location>
    </subcellularLocation>
</comment>
<dbReference type="Pfam" id="PF00413">
    <property type="entry name" value="Peptidase_M10"/>
    <property type="match status" value="1"/>
</dbReference>
<keyword evidence="2" id="KW-0964">Secreted</keyword>
<evidence type="ECO:0000313" key="12">
    <source>
        <dbReference type="Proteomes" id="UP000245839"/>
    </source>
</evidence>
<reference evidence="10 12" key="2">
    <citation type="submission" date="2018-03" db="EMBL/GenBank/DDBJ databases">
        <title>Genomic Encyclopedia of Archaeal and Bacterial Type Strains, Phase II (KMG-II): from individual species to whole genera.</title>
        <authorList>
            <person name="Goeker M."/>
        </authorList>
    </citation>
    <scope>NUCLEOTIDE SEQUENCE [LARGE SCALE GENOMIC DNA]</scope>
    <source>
        <strain evidence="10 12">DSM 25227</strain>
    </source>
</reference>
<dbReference type="GO" id="GO:0005509">
    <property type="term" value="F:calcium ion binding"/>
    <property type="evidence" value="ECO:0007669"/>
    <property type="project" value="InterPro"/>
</dbReference>
<sequence>MKYPFAFEPFVEFLSSEVWTWKLPETVSDTWGTRDTQDGGGQLEAPPAKNPGGEVWGLGEGGEGLGGNEGSVGERVRDWAIPDWAVVAAFLDPGEIEHVHGCSCGPCSFKEEDATRIDNGTSEGGVTGSANAALLGDMAEFLLTGYWNTGYGDGSRSHNVTASGVDANNGVLHYNLSGYSADADGISAERAFLVREAFKLFEATLGIQFVETASQDTNLVDFFFRDNDSGAYAGHSYYNSGAWGSTIHYAQINVAASWSGGTSTYDDYTLQTIFHEIGHALGLGHQGPYNGSATYGVDNVFDNDSWQASMMSYFSQTENSTVDASYEFLQTPMSVDWMALDEIYGRQGFGVSNAFVGDTVYGFNSNITSEVSDIWANFSSFANRTASTIVDGAGEDTLDLSGYSNNSLISLAPSDSGATAPSASNIGGRIGNLTIAEGTIIENAIGGSGNETFYGNVADNVLSGNGGDDIFFDSAGADSYLGGIGADEVVFSGNFLSYAFEVAGAFLQVIDVAVDLVEDTVEWLTFSDQTLSWSDIAGGISPNTAPVANDDSFAVAEDAILNAASVFGNDFDAETDPLRVATINGASVTPGTGGAVVALASGALLTVYEDGSFDYDQAGIFDSLQVGELGFDSFTYTATDGRSVSNAATVSITISGEFDNTAPQAQDDTFVVGEGVLLAGDVLLNDVDADGDALTVTAVDGSALSVGTQVQLASGALLTMAANGSFEYNQNGAFESLETGSTGTDTFLYTVSDGVGGSATAMATISIDGVSPPTLETPILIDFEGIAAGTVYEGESGLSVSGISVAASSPLSGQAGVSSGFTMTTTEMDFDLDGVSVASAGGRVRIDVAAYDDEALVGTATINARSNKISDVTFDASFDSIDRLVFSANGSFYVDDMAVLTRSLIDPGAPTALDDALVTSEGASVAGNLLDNDLDLQNDPLTLVSVEGDGDGSVTLASGALVTFSSDGSVLYDPNGQFDGLFDNEEATDSFSYEISDGNGGTASATATVTIRGSGTPPPAPTSVLFDFETGLTQDGFVFSGTELVSGGSALQGTQSGRSVGDSLTIARTDGSDFDLEAAIARAVSGKRVDLLVEGFDDAGALVASQTVRIWDNRDTSIQFDNSAFDVVDTVQMTAAGGLVVDDLTFFT</sequence>
<dbReference type="InterPro" id="IPR013858">
    <property type="entry name" value="Peptidase_M10B_C"/>
</dbReference>
<evidence type="ECO:0000256" key="2">
    <source>
        <dbReference type="ARBA" id="ARBA00022525"/>
    </source>
</evidence>
<dbReference type="InterPro" id="IPR034033">
    <property type="entry name" value="Serralysin-like"/>
</dbReference>
<keyword evidence="3" id="KW-0645">Protease</keyword>
<dbReference type="NCBIfam" id="TIGR01965">
    <property type="entry name" value="VCBS_repeat"/>
    <property type="match status" value="2"/>
</dbReference>
<organism evidence="11 13">
    <name type="scientific">Jannaschia seohaensis</name>
    <dbReference type="NCBI Taxonomy" id="475081"/>
    <lineage>
        <taxon>Bacteria</taxon>
        <taxon>Pseudomonadati</taxon>
        <taxon>Pseudomonadota</taxon>
        <taxon>Alphaproteobacteria</taxon>
        <taxon>Rhodobacterales</taxon>
        <taxon>Roseobacteraceae</taxon>
        <taxon>Jannaschia</taxon>
    </lineage>
</organism>
<dbReference type="GO" id="GO:0006508">
    <property type="term" value="P:proteolysis"/>
    <property type="evidence" value="ECO:0007669"/>
    <property type="project" value="UniProtKB-KW"/>
</dbReference>
<keyword evidence="4" id="KW-0479">Metal-binding</keyword>
<evidence type="ECO:0000259" key="9">
    <source>
        <dbReference type="SMART" id="SM00235"/>
    </source>
</evidence>
<dbReference type="RefSeq" id="WP_170125564.1">
    <property type="nucleotide sequence ID" value="NZ_QGDJ01000029.1"/>
</dbReference>
<dbReference type="GO" id="GO:0008270">
    <property type="term" value="F:zinc ion binding"/>
    <property type="evidence" value="ECO:0007669"/>
    <property type="project" value="InterPro"/>
</dbReference>
<dbReference type="Gene3D" id="2.60.40.3440">
    <property type="match status" value="1"/>
</dbReference>
<dbReference type="Pfam" id="PF17963">
    <property type="entry name" value="Big_9"/>
    <property type="match status" value="3"/>
</dbReference>
<dbReference type="InterPro" id="IPR024079">
    <property type="entry name" value="MetalloPept_cat_dom_sf"/>
</dbReference>
<protein>
    <submittedName>
        <fullName evidence="11">Matrixin</fullName>
    </submittedName>
</protein>
<dbReference type="CDD" id="cd04277">
    <property type="entry name" value="ZnMc_serralysin_like"/>
    <property type="match status" value="1"/>
</dbReference>
<proteinExistence type="predicted"/>
<accession>A0A2Y9B5T2</accession>
<dbReference type="Gene3D" id="2.150.10.10">
    <property type="entry name" value="Serralysin-like metalloprotease, C-terminal"/>
    <property type="match status" value="1"/>
</dbReference>
<evidence type="ECO:0000313" key="10">
    <source>
        <dbReference type="EMBL" id="PWJ09782.1"/>
    </source>
</evidence>
<dbReference type="GO" id="GO:0005615">
    <property type="term" value="C:extracellular space"/>
    <property type="evidence" value="ECO:0007669"/>
    <property type="project" value="InterPro"/>
</dbReference>
<dbReference type="InterPro" id="IPR001818">
    <property type="entry name" value="Pept_M10_metallopeptidase"/>
</dbReference>